<dbReference type="InterPro" id="IPR002510">
    <property type="entry name" value="Metalloprtase-TldD/E_N"/>
</dbReference>
<dbReference type="InterPro" id="IPR035068">
    <property type="entry name" value="TldD/PmbA_N"/>
</dbReference>
<evidence type="ECO:0000259" key="3">
    <source>
        <dbReference type="Pfam" id="PF19289"/>
    </source>
</evidence>
<feature type="domain" description="Metalloprotease TldD/E N-terminal" evidence="2">
    <location>
        <begin position="25"/>
        <end position="88"/>
    </location>
</feature>
<gene>
    <name evidence="5" type="ordered locus">SAR116_1128</name>
</gene>
<keyword evidence="5" id="KW-0645">Protease</keyword>
<keyword evidence="5" id="KW-0378">Hydrolase</keyword>
<dbReference type="EMBL" id="CP001751">
    <property type="protein sequence ID" value="ADE39371.1"/>
    <property type="molecule type" value="Genomic_DNA"/>
</dbReference>
<dbReference type="EC" id="3.4.24.-" evidence="5"/>
<comment type="similarity">
    <text evidence="1">Belongs to the peptidase U62 family.</text>
</comment>
<dbReference type="OrthoDB" id="9803618at2"/>
<protein>
    <submittedName>
        <fullName evidence="5">Predicted Zn-dependent protease</fullName>
        <ecNumber evidence="5">3.4.24.-</ecNumber>
    </submittedName>
</protein>
<evidence type="ECO:0000313" key="5">
    <source>
        <dbReference type="EMBL" id="ADE39371.1"/>
    </source>
</evidence>
<organism evidence="5 6">
    <name type="scientific">Puniceispirillum marinum (strain IMCC1322)</name>
    <dbReference type="NCBI Taxonomy" id="488538"/>
    <lineage>
        <taxon>Bacteria</taxon>
        <taxon>Pseudomonadati</taxon>
        <taxon>Pseudomonadota</taxon>
        <taxon>Alphaproteobacteria</taxon>
        <taxon>Candidatus Puniceispirillales</taxon>
        <taxon>Candidatus Puniceispirillaceae</taxon>
        <taxon>Candidatus Puniceispirillum</taxon>
    </lineage>
</organism>
<dbReference type="GO" id="GO:0008237">
    <property type="term" value="F:metallopeptidase activity"/>
    <property type="evidence" value="ECO:0007669"/>
    <property type="project" value="InterPro"/>
</dbReference>
<dbReference type="GO" id="GO:0006508">
    <property type="term" value="P:proteolysis"/>
    <property type="evidence" value="ECO:0007669"/>
    <property type="project" value="UniProtKB-KW"/>
</dbReference>
<dbReference type="Gene3D" id="3.30.2290.10">
    <property type="entry name" value="PmbA/TldD superfamily"/>
    <property type="match status" value="1"/>
</dbReference>
<evidence type="ECO:0000259" key="2">
    <source>
        <dbReference type="Pfam" id="PF01523"/>
    </source>
</evidence>
<dbReference type="RefSeq" id="WP_013046000.1">
    <property type="nucleotide sequence ID" value="NC_014010.1"/>
</dbReference>
<dbReference type="InterPro" id="IPR036059">
    <property type="entry name" value="TldD/PmbA_sf"/>
</dbReference>
<dbReference type="InterPro" id="IPR047657">
    <property type="entry name" value="PmbA"/>
</dbReference>
<dbReference type="PANTHER" id="PTHR43421:SF1">
    <property type="entry name" value="METALLOPROTEASE PMBA"/>
    <property type="match status" value="1"/>
</dbReference>
<sequence length="445" mass="46710">MKTHEQNLISELLDAAKAAGADGADATLARGEGNSVDIRLGKVEAAERSEDYDVGMRVFVGQRTASISTSQLDSENIKQLAERAVAMAKLAPEDPYVRLANLDELASEIPELDMYDATETSVETLTERAKQAEDAALSHKGITNSDGASASYGVVNVLIATSNGFSASYKRSSSGVSAVVIAEQDGQMERDYDYSAAVFAEDLDAPDAIGHSAATRTLSRLGASKPNTGQFPVIYDQRVSSSIVSTLAGAINGAAIARGTSFLKDSLGQQIASKGLNFIDDPLRPRGMGSRLFDGEGLPVSRRLMVEDGVLTGWFLDLASAAKLDMTPTGNARRSMGGAPSPSASNFYLENGSLSRAAMIADIKEGFLVTEMMGSSVDMITGDYSRGAGGFWIVDGAITGPVTEATIAGNLKDMLMAITTANDIDMRDSIAAPSLRIDGMMVAGS</sequence>
<name>D5BSX4_PUNMI</name>
<dbReference type="AlphaFoldDB" id="D5BSX4"/>
<dbReference type="Pfam" id="PF01523">
    <property type="entry name" value="PmbA_TldD_1st"/>
    <property type="match status" value="1"/>
</dbReference>
<dbReference type="KEGG" id="apb:SAR116_1128"/>
<dbReference type="SUPFAM" id="SSF111283">
    <property type="entry name" value="Putative modulator of DNA gyrase, PmbA/TldD"/>
    <property type="match status" value="1"/>
</dbReference>
<dbReference type="Pfam" id="PF19289">
    <property type="entry name" value="PmbA_TldD_3rd"/>
    <property type="match status" value="1"/>
</dbReference>
<reference evidence="5 6" key="1">
    <citation type="journal article" date="2010" name="J. Bacteriol.">
        <title>Complete genome sequence of "Candidatus Puniceispirillum marinum" IMCC1322, a representative of the SAR116 clade in the Alphaproteobacteria.</title>
        <authorList>
            <person name="Oh H.M."/>
            <person name="Kwon K.K."/>
            <person name="Kang I."/>
            <person name="Kang S.G."/>
            <person name="Lee J.H."/>
            <person name="Kim S.J."/>
            <person name="Cho J.C."/>
        </authorList>
    </citation>
    <scope>NUCLEOTIDE SEQUENCE [LARGE SCALE GENOMIC DNA]</scope>
    <source>
        <strain evidence="5 6">IMCC1322</strain>
    </source>
</reference>
<keyword evidence="6" id="KW-1185">Reference proteome</keyword>
<feature type="domain" description="Metalloprotease TldD/E C-terminal" evidence="3">
    <location>
        <begin position="228"/>
        <end position="444"/>
    </location>
</feature>
<dbReference type="Proteomes" id="UP000007460">
    <property type="component" value="Chromosome"/>
</dbReference>
<evidence type="ECO:0000256" key="1">
    <source>
        <dbReference type="ARBA" id="ARBA00005836"/>
    </source>
</evidence>
<dbReference type="Pfam" id="PF19290">
    <property type="entry name" value="PmbA_TldD_2nd"/>
    <property type="match status" value="1"/>
</dbReference>
<dbReference type="InterPro" id="IPR045570">
    <property type="entry name" value="Metalloprtase-TldD/E_cen_dom"/>
</dbReference>
<dbReference type="PANTHER" id="PTHR43421">
    <property type="entry name" value="METALLOPROTEASE PMBA"/>
    <property type="match status" value="1"/>
</dbReference>
<feature type="domain" description="Metalloprotease TldD/E central" evidence="4">
    <location>
        <begin position="117"/>
        <end position="221"/>
    </location>
</feature>
<dbReference type="STRING" id="488538.SAR116_1128"/>
<accession>D5BSX4</accession>
<dbReference type="InterPro" id="IPR045569">
    <property type="entry name" value="Metalloprtase-TldD/E_C"/>
</dbReference>
<evidence type="ECO:0000259" key="4">
    <source>
        <dbReference type="Pfam" id="PF19290"/>
    </source>
</evidence>
<dbReference type="HOGENOM" id="CLU_026425_0_0_5"/>
<evidence type="ECO:0000313" key="6">
    <source>
        <dbReference type="Proteomes" id="UP000007460"/>
    </source>
</evidence>
<dbReference type="GO" id="GO:0005829">
    <property type="term" value="C:cytosol"/>
    <property type="evidence" value="ECO:0007669"/>
    <property type="project" value="TreeGrafter"/>
</dbReference>
<proteinExistence type="inferred from homology"/>
<dbReference type="eggNOG" id="COG0312">
    <property type="taxonomic scope" value="Bacteria"/>
</dbReference>